<gene>
    <name evidence="11" type="ORF">KDK_39140</name>
</gene>
<evidence type="ECO:0000259" key="9">
    <source>
        <dbReference type="PROSITE" id="PS50109"/>
    </source>
</evidence>
<keyword evidence="12" id="KW-1185">Reference proteome</keyword>
<dbReference type="Gene3D" id="6.10.340.10">
    <property type="match status" value="1"/>
</dbReference>
<keyword evidence="7" id="KW-0902">Two-component regulatory system</keyword>
<dbReference type="AlphaFoldDB" id="A0A402AM58"/>
<keyword evidence="8" id="KW-0472">Membrane</keyword>
<dbReference type="InterPro" id="IPR005467">
    <property type="entry name" value="His_kinase_dom"/>
</dbReference>
<evidence type="ECO:0000313" key="12">
    <source>
        <dbReference type="Proteomes" id="UP000287188"/>
    </source>
</evidence>
<evidence type="ECO:0000259" key="10">
    <source>
        <dbReference type="PROSITE" id="PS50885"/>
    </source>
</evidence>
<organism evidence="11 12">
    <name type="scientific">Dictyobacter kobayashii</name>
    <dbReference type="NCBI Taxonomy" id="2014872"/>
    <lineage>
        <taxon>Bacteria</taxon>
        <taxon>Bacillati</taxon>
        <taxon>Chloroflexota</taxon>
        <taxon>Ktedonobacteria</taxon>
        <taxon>Ktedonobacterales</taxon>
        <taxon>Dictyobacteraceae</taxon>
        <taxon>Dictyobacter</taxon>
    </lineage>
</organism>
<dbReference type="PROSITE" id="PS50109">
    <property type="entry name" value="HIS_KIN"/>
    <property type="match status" value="1"/>
</dbReference>
<comment type="catalytic activity">
    <reaction evidence="1">
        <text>ATP + protein L-histidine = ADP + protein N-phospho-L-histidine.</text>
        <dbReference type="EC" id="2.7.13.3"/>
    </reaction>
</comment>
<dbReference type="PROSITE" id="PS50885">
    <property type="entry name" value="HAMP"/>
    <property type="match status" value="1"/>
</dbReference>
<evidence type="ECO:0000256" key="8">
    <source>
        <dbReference type="SAM" id="Phobius"/>
    </source>
</evidence>
<dbReference type="Gene3D" id="1.20.5.1930">
    <property type="match status" value="1"/>
</dbReference>
<keyword evidence="8" id="KW-1133">Transmembrane helix</keyword>
<keyword evidence="5" id="KW-0808">Transferase</keyword>
<dbReference type="GO" id="GO:0000155">
    <property type="term" value="F:phosphorelay sensor kinase activity"/>
    <property type="evidence" value="ECO:0007669"/>
    <property type="project" value="InterPro"/>
</dbReference>
<dbReference type="SMART" id="SM00304">
    <property type="entry name" value="HAMP"/>
    <property type="match status" value="1"/>
</dbReference>
<dbReference type="PANTHER" id="PTHR24421">
    <property type="entry name" value="NITRATE/NITRITE SENSOR PROTEIN NARX-RELATED"/>
    <property type="match status" value="1"/>
</dbReference>
<comment type="caution">
    <text evidence="11">The sequence shown here is derived from an EMBL/GenBank/DDBJ whole genome shotgun (WGS) entry which is preliminary data.</text>
</comment>
<dbReference type="SUPFAM" id="SSF55874">
    <property type="entry name" value="ATPase domain of HSP90 chaperone/DNA topoisomerase II/histidine kinase"/>
    <property type="match status" value="1"/>
</dbReference>
<accession>A0A402AM58</accession>
<evidence type="ECO:0000256" key="7">
    <source>
        <dbReference type="ARBA" id="ARBA00023012"/>
    </source>
</evidence>
<dbReference type="Pfam" id="PF02518">
    <property type="entry name" value="HATPase_c"/>
    <property type="match status" value="1"/>
</dbReference>
<evidence type="ECO:0000256" key="6">
    <source>
        <dbReference type="ARBA" id="ARBA00022777"/>
    </source>
</evidence>
<dbReference type="CDD" id="cd16917">
    <property type="entry name" value="HATPase_UhpB-NarQ-NarX-like"/>
    <property type="match status" value="1"/>
</dbReference>
<dbReference type="SMART" id="SM00387">
    <property type="entry name" value="HATPase_c"/>
    <property type="match status" value="1"/>
</dbReference>
<dbReference type="Pfam" id="PF00672">
    <property type="entry name" value="HAMP"/>
    <property type="match status" value="1"/>
</dbReference>
<dbReference type="RefSeq" id="WP_126551840.1">
    <property type="nucleotide sequence ID" value="NZ_BIFS01000001.1"/>
</dbReference>
<feature type="domain" description="HAMP" evidence="10">
    <location>
        <begin position="248"/>
        <end position="300"/>
    </location>
</feature>
<evidence type="ECO:0000256" key="3">
    <source>
        <dbReference type="ARBA" id="ARBA00012438"/>
    </source>
</evidence>
<feature type="domain" description="Histidine kinase" evidence="9">
    <location>
        <begin position="422"/>
        <end position="509"/>
    </location>
</feature>
<dbReference type="InterPro" id="IPR003594">
    <property type="entry name" value="HATPase_dom"/>
</dbReference>
<comment type="subcellular location">
    <subcellularLocation>
        <location evidence="2">Membrane</location>
    </subcellularLocation>
</comment>
<evidence type="ECO:0000256" key="2">
    <source>
        <dbReference type="ARBA" id="ARBA00004370"/>
    </source>
</evidence>
<dbReference type="Gene3D" id="3.30.565.10">
    <property type="entry name" value="Histidine kinase-like ATPase, C-terminal domain"/>
    <property type="match status" value="1"/>
</dbReference>
<dbReference type="Pfam" id="PF07730">
    <property type="entry name" value="HisKA_3"/>
    <property type="match status" value="1"/>
</dbReference>
<dbReference type="CDD" id="cd06225">
    <property type="entry name" value="HAMP"/>
    <property type="match status" value="1"/>
</dbReference>
<evidence type="ECO:0000313" key="11">
    <source>
        <dbReference type="EMBL" id="GCE20114.1"/>
    </source>
</evidence>
<dbReference type="GO" id="GO:0016020">
    <property type="term" value="C:membrane"/>
    <property type="evidence" value="ECO:0007669"/>
    <property type="project" value="UniProtKB-SubCell"/>
</dbReference>
<dbReference type="EMBL" id="BIFS01000001">
    <property type="protein sequence ID" value="GCE20114.1"/>
    <property type="molecule type" value="Genomic_DNA"/>
</dbReference>
<dbReference type="InterPro" id="IPR003660">
    <property type="entry name" value="HAMP_dom"/>
</dbReference>
<feature type="transmembrane region" description="Helical" evidence="8">
    <location>
        <begin position="224"/>
        <end position="245"/>
    </location>
</feature>
<keyword evidence="8" id="KW-0812">Transmembrane</keyword>
<dbReference type="InterPro" id="IPR011712">
    <property type="entry name" value="Sig_transdc_His_kin_sub3_dim/P"/>
</dbReference>
<feature type="transmembrane region" description="Helical" evidence="8">
    <location>
        <begin position="20"/>
        <end position="40"/>
    </location>
</feature>
<evidence type="ECO:0000256" key="1">
    <source>
        <dbReference type="ARBA" id="ARBA00000085"/>
    </source>
</evidence>
<dbReference type="EC" id="2.7.13.3" evidence="3"/>
<name>A0A402AM58_9CHLR</name>
<dbReference type="PANTHER" id="PTHR24421:SF61">
    <property type="entry name" value="OXYGEN SENSOR HISTIDINE KINASE NREB"/>
    <property type="match status" value="1"/>
</dbReference>
<keyword evidence="4" id="KW-0597">Phosphoprotein</keyword>
<dbReference type="InterPro" id="IPR050482">
    <property type="entry name" value="Sensor_HK_TwoCompSys"/>
</dbReference>
<evidence type="ECO:0000256" key="5">
    <source>
        <dbReference type="ARBA" id="ARBA00022679"/>
    </source>
</evidence>
<proteinExistence type="predicted"/>
<reference evidence="12" key="1">
    <citation type="submission" date="2018-12" db="EMBL/GenBank/DDBJ databases">
        <title>Tengunoibacter tsumagoiensis gen. nov., sp. nov., Dictyobacter kobayashii sp. nov., D. alpinus sp. nov., and D. joshuensis sp. nov. and description of Dictyobacteraceae fam. nov. within the order Ktedonobacterales isolated from Tengu-no-mugimeshi.</title>
        <authorList>
            <person name="Wang C.M."/>
            <person name="Zheng Y."/>
            <person name="Sakai Y."/>
            <person name="Toyoda A."/>
            <person name="Minakuchi Y."/>
            <person name="Abe K."/>
            <person name="Yokota A."/>
            <person name="Yabe S."/>
        </authorList>
    </citation>
    <scope>NUCLEOTIDE SEQUENCE [LARGE SCALE GENOMIC DNA]</scope>
    <source>
        <strain evidence="12">Uno11</strain>
    </source>
</reference>
<sequence>MYCLFRPLHKLQWQLSLSYILVVVIAIPILLGVALALFALSPSLPPAQQLAQLLTRQVAPQIPHPITSQHTSTLNSWLVNFVQSQQAAKPGQSRGVTQLNATETDAVMIIEPTGQLAASVPIMPASFATGNPARLTLFMHKIQINVQDAQQVIQAAFANEQDLAKLVTTQVDGQTLVAVPILDHQQSVSGVLFVAARGLSNISGPLGNLFPWLPQGGSSQLSPLLPYALLLILVVSVIGTIVGMFTAQRITRRLREITSAAHAWSNGDFQIHIADRSPDELGQLAQDLNHMALQVQQLLHTRQQLASLEERQRVARDLHDSVKQQAFALTLLIGAAQSRLPDDIAAAQGSLSKAGELADQMRQELKTVLQQLRPGALVGQSLQAALRDSICQWSQQTCVACDFQVSEAPELSLLRPEIEEALFRVAQEAVANAARHSQASQIRVQLEQVAEHVCLHISDNGKGFAVKQVANSGHGLANMRERLEAYGGTLHIRSAPGETVVTGCIPFAQATQPQRNERKREYV</sequence>
<protein>
    <recommendedName>
        <fullName evidence="3">histidine kinase</fullName>
        <ecNumber evidence="3">2.7.13.3</ecNumber>
    </recommendedName>
</protein>
<dbReference type="InterPro" id="IPR036890">
    <property type="entry name" value="HATPase_C_sf"/>
</dbReference>
<dbReference type="SUPFAM" id="SSF158472">
    <property type="entry name" value="HAMP domain-like"/>
    <property type="match status" value="1"/>
</dbReference>
<keyword evidence="6" id="KW-0418">Kinase</keyword>
<dbReference type="GO" id="GO:0046983">
    <property type="term" value="F:protein dimerization activity"/>
    <property type="evidence" value="ECO:0007669"/>
    <property type="project" value="InterPro"/>
</dbReference>
<dbReference type="OrthoDB" id="9781904at2"/>
<evidence type="ECO:0000256" key="4">
    <source>
        <dbReference type="ARBA" id="ARBA00022553"/>
    </source>
</evidence>
<dbReference type="Proteomes" id="UP000287188">
    <property type="component" value="Unassembled WGS sequence"/>
</dbReference>